<proteinExistence type="predicted"/>
<dbReference type="OrthoDB" id="9942729at2"/>
<gene>
    <name evidence="2" type="ORF">SAMN02745704_01300</name>
</gene>
<protein>
    <submittedName>
        <fullName evidence="2">Uncharacterized protein</fullName>
    </submittedName>
</protein>
<evidence type="ECO:0000313" key="3">
    <source>
        <dbReference type="Proteomes" id="UP000190027"/>
    </source>
</evidence>
<accession>A0A1T4WRV5</accession>
<keyword evidence="3" id="KW-1185">Reference proteome</keyword>
<feature type="compositionally biased region" description="Polar residues" evidence="1">
    <location>
        <begin position="14"/>
        <end position="23"/>
    </location>
</feature>
<sequence>MDTISAPGLPAITKSKNVESSSFPGMRRQLSKEEEQELEQLREMLMDLLTEAVDNPNGQQRSRIREIENRIAELTGEKPKTNLAAYTKKLPGQEDDQEEQQNPLLGNSAFLDNEKIRRLTLPHMPIPDGPGTLATPLSNATAAYLAAAQDVPKQSPGMPSAATPTLQHPVRQSSDNLFPQSNLHIDRRI</sequence>
<reference evidence="2 3" key="1">
    <citation type="submission" date="2017-02" db="EMBL/GenBank/DDBJ databases">
        <authorList>
            <person name="Peterson S.W."/>
        </authorList>
    </citation>
    <scope>NUCLEOTIDE SEQUENCE [LARGE SCALE GENOMIC DNA]</scope>
    <source>
        <strain evidence="2 3">DSM 16080</strain>
    </source>
</reference>
<feature type="region of interest" description="Disordered" evidence="1">
    <location>
        <begin position="75"/>
        <end position="106"/>
    </location>
</feature>
<dbReference type="Proteomes" id="UP000190027">
    <property type="component" value="Unassembled WGS sequence"/>
</dbReference>
<evidence type="ECO:0000313" key="2">
    <source>
        <dbReference type="EMBL" id="SKA80093.1"/>
    </source>
</evidence>
<feature type="region of interest" description="Disordered" evidence="1">
    <location>
        <begin position="151"/>
        <end position="189"/>
    </location>
</feature>
<dbReference type="EMBL" id="FUYC01000004">
    <property type="protein sequence ID" value="SKA80093.1"/>
    <property type="molecule type" value="Genomic_DNA"/>
</dbReference>
<dbReference type="RefSeq" id="WP_078716875.1">
    <property type="nucleotide sequence ID" value="NZ_FUYC01000004.1"/>
</dbReference>
<name>A0A1T4WRV5_9BACT</name>
<evidence type="ECO:0000256" key="1">
    <source>
        <dbReference type="SAM" id="MobiDB-lite"/>
    </source>
</evidence>
<feature type="region of interest" description="Disordered" evidence="1">
    <location>
        <begin position="1"/>
        <end position="34"/>
    </location>
</feature>
<feature type="compositionally biased region" description="Polar residues" evidence="1">
    <location>
        <begin position="162"/>
        <end position="183"/>
    </location>
</feature>
<dbReference type="AlphaFoldDB" id="A0A1T4WRV5"/>
<organism evidence="2 3">
    <name type="scientific">Paucidesulfovibrio gracilis DSM 16080</name>
    <dbReference type="NCBI Taxonomy" id="1121449"/>
    <lineage>
        <taxon>Bacteria</taxon>
        <taxon>Pseudomonadati</taxon>
        <taxon>Thermodesulfobacteriota</taxon>
        <taxon>Desulfovibrionia</taxon>
        <taxon>Desulfovibrionales</taxon>
        <taxon>Desulfovibrionaceae</taxon>
        <taxon>Paucidesulfovibrio</taxon>
    </lineage>
</organism>